<evidence type="ECO:0000313" key="13">
    <source>
        <dbReference type="EMBL" id="MBS7824039.1"/>
    </source>
</evidence>
<dbReference type="InterPro" id="IPR003439">
    <property type="entry name" value="ABC_transporter-like_ATP-bd"/>
</dbReference>
<evidence type="ECO:0000256" key="2">
    <source>
        <dbReference type="ARBA" id="ARBA00004417"/>
    </source>
</evidence>
<comment type="similarity">
    <text evidence="3">Belongs to the ABC transporter superfamily.</text>
</comment>
<evidence type="ECO:0000256" key="1">
    <source>
        <dbReference type="ARBA" id="ARBA00002579"/>
    </source>
</evidence>
<dbReference type="GO" id="GO:0016887">
    <property type="term" value="F:ATP hydrolysis activity"/>
    <property type="evidence" value="ECO:0007669"/>
    <property type="project" value="InterPro"/>
</dbReference>
<dbReference type="CDD" id="cd03258">
    <property type="entry name" value="ABC_MetN_methionine_transporter"/>
    <property type="match status" value="1"/>
</dbReference>
<dbReference type="PROSITE" id="PS00211">
    <property type="entry name" value="ABC_TRANSPORTER_1"/>
    <property type="match status" value="1"/>
</dbReference>
<dbReference type="PROSITE" id="PS50893">
    <property type="entry name" value="ABC_TRANSPORTER_2"/>
    <property type="match status" value="1"/>
</dbReference>
<evidence type="ECO:0000313" key="14">
    <source>
        <dbReference type="Proteomes" id="UP000680020"/>
    </source>
</evidence>
<dbReference type="PANTHER" id="PTHR43166">
    <property type="entry name" value="AMINO ACID IMPORT ATP-BINDING PROTEIN"/>
    <property type="match status" value="1"/>
</dbReference>
<dbReference type="Pfam" id="PF09383">
    <property type="entry name" value="NIL"/>
    <property type="match status" value="1"/>
</dbReference>
<dbReference type="InterPro" id="IPR027417">
    <property type="entry name" value="P-loop_NTPase"/>
</dbReference>
<dbReference type="GO" id="GO:0006865">
    <property type="term" value="P:amino acid transport"/>
    <property type="evidence" value="ECO:0007669"/>
    <property type="project" value="UniProtKB-KW"/>
</dbReference>
<proteinExistence type="inferred from homology"/>
<dbReference type="RefSeq" id="WP_008314364.1">
    <property type="nucleotide sequence ID" value="NZ_CP115969.1"/>
</dbReference>
<sequence length="341" mass="37833">MIEFQNITKSYLKNNQEVTALHPINLTINKGDVFGVIGYSGAGKSTLIRLVNALEWPTSGNVIINGQSLQSLSPTELRNVKKRIGMIFQHFNLLETKTVAENIALPLKLNSNLSKAAIDARVDELLAYVEIPDKKHAYPRELSGGQKQRVGIARALANNPDILLCDEATSALDPQTTQSILNLLRKINQEQGITIMMVTHQMEVVTSICNRIAVMDKGVVVETGSTKEIFQNPAAPMTRKFINTLIEDEIPKNIIRNIDDAHPNHIYRLEFLGDSAKTPVVNELILNRLVVVNFLFSNMIEIEGSVIGSMFVQFIGDDDAVAKAVAYLRDHGVRVTHNQLD</sequence>
<dbReference type="InterPro" id="IPR050086">
    <property type="entry name" value="MetN_ABC_transporter-like"/>
</dbReference>
<dbReference type="SMART" id="SM00930">
    <property type="entry name" value="NIL"/>
    <property type="match status" value="1"/>
</dbReference>
<dbReference type="PANTHER" id="PTHR43166:SF30">
    <property type="entry name" value="METHIONINE IMPORT ATP-BINDING PROTEIN METN"/>
    <property type="match status" value="1"/>
</dbReference>
<dbReference type="EMBL" id="JAGIBU010000001">
    <property type="protein sequence ID" value="MBS7824039.1"/>
    <property type="molecule type" value="Genomic_DNA"/>
</dbReference>
<dbReference type="SMART" id="SM00382">
    <property type="entry name" value="AAA"/>
    <property type="match status" value="1"/>
</dbReference>
<organism evidence="13 14">
    <name type="scientific">Wohlfahrtiimonas chitiniclastica</name>
    <dbReference type="NCBI Taxonomy" id="400946"/>
    <lineage>
        <taxon>Bacteria</taxon>
        <taxon>Pseudomonadati</taxon>
        <taxon>Pseudomonadota</taxon>
        <taxon>Gammaproteobacteria</taxon>
        <taxon>Cardiobacteriales</taxon>
        <taxon>Ignatzschineriaceae</taxon>
        <taxon>Wohlfahrtiimonas</taxon>
    </lineage>
</organism>
<comment type="subcellular location">
    <subcellularLocation>
        <location evidence="2">Cell inner membrane</location>
        <topology evidence="2">Peripheral membrane protein</topology>
    </subcellularLocation>
</comment>
<evidence type="ECO:0000259" key="12">
    <source>
        <dbReference type="PROSITE" id="PS50893"/>
    </source>
</evidence>
<dbReference type="InterPro" id="IPR041701">
    <property type="entry name" value="MetN_ABC"/>
</dbReference>
<dbReference type="InterPro" id="IPR045865">
    <property type="entry name" value="ACT-like_dom_sf"/>
</dbReference>
<keyword evidence="10" id="KW-0029">Amino-acid transport</keyword>
<evidence type="ECO:0000256" key="5">
    <source>
        <dbReference type="ARBA" id="ARBA00022448"/>
    </source>
</evidence>
<dbReference type="Gene3D" id="3.30.70.260">
    <property type="match status" value="1"/>
</dbReference>
<keyword evidence="7" id="KW-0547">Nucleotide-binding</keyword>
<evidence type="ECO:0000256" key="6">
    <source>
        <dbReference type="ARBA" id="ARBA00022475"/>
    </source>
</evidence>
<keyword evidence="5" id="KW-0813">Transport</keyword>
<dbReference type="GO" id="GO:0005524">
    <property type="term" value="F:ATP binding"/>
    <property type="evidence" value="ECO:0007669"/>
    <property type="project" value="UniProtKB-KW"/>
</dbReference>
<dbReference type="GO" id="GO:0005886">
    <property type="term" value="C:plasma membrane"/>
    <property type="evidence" value="ECO:0007669"/>
    <property type="project" value="UniProtKB-SubCell"/>
</dbReference>
<evidence type="ECO:0000256" key="3">
    <source>
        <dbReference type="ARBA" id="ARBA00005417"/>
    </source>
</evidence>
<dbReference type="InterPro" id="IPR003593">
    <property type="entry name" value="AAA+_ATPase"/>
</dbReference>
<keyword evidence="9" id="KW-1278">Translocase</keyword>
<dbReference type="Pfam" id="PF00005">
    <property type="entry name" value="ABC_tran"/>
    <property type="match status" value="1"/>
</dbReference>
<dbReference type="SUPFAM" id="SSF52540">
    <property type="entry name" value="P-loop containing nucleoside triphosphate hydrolases"/>
    <property type="match status" value="1"/>
</dbReference>
<evidence type="ECO:0000256" key="7">
    <source>
        <dbReference type="ARBA" id="ARBA00022741"/>
    </source>
</evidence>
<evidence type="ECO:0000256" key="4">
    <source>
        <dbReference type="ARBA" id="ARBA00020019"/>
    </source>
</evidence>
<protein>
    <recommendedName>
        <fullName evidence="4">Cell division ATP-binding protein FtsE</fullName>
    </recommendedName>
</protein>
<dbReference type="SUPFAM" id="SSF55021">
    <property type="entry name" value="ACT-like"/>
    <property type="match status" value="1"/>
</dbReference>
<dbReference type="Gene3D" id="3.40.50.300">
    <property type="entry name" value="P-loop containing nucleotide triphosphate hydrolases"/>
    <property type="match status" value="1"/>
</dbReference>
<keyword evidence="6" id="KW-1003">Cell membrane</keyword>
<dbReference type="AlphaFoldDB" id="A0A165S9L2"/>
<evidence type="ECO:0000256" key="9">
    <source>
        <dbReference type="ARBA" id="ARBA00022967"/>
    </source>
</evidence>
<feature type="domain" description="ABC transporter" evidence="12">
    <location>
        <begin position="2"/>
        <end position="242"/>
    </location>
</feature>
<dbReference type="InterPro" id="IPR017871">
    <property type="entry name" value="ABC_transporter-like_CS"/>
</dbReference>
<comment type="function">
    <text evidence="1">Part of the ABC transporter FtsEX involved in cellular division. Important for assembly or stability of the septal ring.</text>
</comment>
<reference evidence="13" key="1">
    <citation type="submission" date="2021-03" db="EMBL/GenBank/DDBJ databases">
        <title>Identification and antibiotic profiling of Wohlfahrtiimonas chitiniclastica, an underestimated human pathogen.</title>
        <authorList>
            <person name="Kopf A."/>
            <person name="Bunk B."/>
            <person name="Coldewey S."/>
            <person name="Gunzer F."/>
            <person name="Riedel T."/>
            <person name="Schroettner P."/>
        </authorList>
    </citation>
    <scope>NUCLEOTIDE SEQUENCE</scope>
    <source>
        <strain evidence="13">DSM 100917</strain>
    </source>
</reference>
<evidence type="ECO:0000256" key="8">
    <source>
        <dbReference type="ARBA" id="ARBA00022840"/>
    </source>
</evidence>
<gene>
    <name evidence="13" type="ORF">J7561_02330</name>
</gene>
<evidence type="ECO:0000256" key="10">
    <source>
        <dbReference type="ARBA" id="ARBA00022970"/>
    </source>
</evidence>
<evidence type="ECO:0000256" key="11">
    <source>
        <dbReference type="ARBA" id="ARBA00023136"/>
    </source>
</evidence>
<keyword evidence="8 13" id="KW-0067">ATP-binding</keyword>
<accession>A0A165S9L2</accession>
<dbReference type="Proteomes" id="UP000680020">
    <property type="component" value="Unassembled WGS sequence"/>
</dbReference>
<name>A0A165S9L2_9GAMM</name>
<keyword evidence="11" id="KW-0472">Membrane</keyword>
<comment type="caution">
    <text evidence="13">The sequence shown here is derived from an EMBL/GenBank/DDBJ whole genome shotgun (WGS) entry which is preliminary data.</text>
</comment>
<dbReference type="InterPro" id="IPR018449">
    <property type="entry name" value="NIL_domain"/>
</dbReference>
<dbReference type="FunFam" id="3.40.50.300:FF:000056">
    <property type="entry name" value="Cell division ATP-binding protein FtsE"/>
    <property type="match status" value="1"/>
</dbReference>